<gene>
    <name evidence="4" type="ORF">ICL16_26795</name>
</gene>
<protein>
    <submittedName>
        <fullName evidence="4">CRISPR-associated protein Cas10</fullName>
    </submittedName>
</protein>
<dbReference type="Pfam" id="PF12469">
    <property type="entry name" value="Cmr2_N"/>
    <property type="match status" value="1"/>
</dbReference>
<dbReference type="AlphaFoldDB" id="A0A8J6XS34"/>
<dbReference type="Pfam" id="PF22335">
    <property type="entry name" value="Cas10-Cmr2_palm2"/>
    <property type="match status" value="1"/>
</dbReference>
<dbReference type="InterPro" id="IPR038242">
    <property type="entry name" value="Cmr2_N"/>
</dbReference>
<dbReference type="InterPro" id="IPR043128">
    <property type="entry name" value="Rev_trsase/Diguanyl_cyclase"/>
</dbReference>
<dbReference type="GO" id="GO:0051607">
    <property type="term" value="P:defense response to virus"/>
    <property type="evidence" value="ECO:0007669"/>
    <property type="project" value="UniProtKB-KW"/>
</dbReference>
<dbReference type="GO" id="GO:0000166">
    <property type="term" value="F:nucleotide binding"/>
    <property type="evidence" value="ECO:0007669"/>
    <property type="project" value="UniProtKB-KW"/>
</dbReference>
<feature type="domain" description="GGDEF" evidence="3">
    <location>
        <begin position="273"/>
        <end position="397"/>
    </location>
</feature>
<dbReference type="InterPro" id="IPR000160">
    <property type="entry name" value="GGDEF_dom"/>
</dbReference>
<accession>A0A8J6XS34</accession>
<dbReference type="Gene3D" id="3.30.70.2220">
    <property type="entry name" value="CRISPR-Cas system, Cmr2 subunit, D1 domain, cysteine cluster"/>
    <property type="match status" value="1"/>
</dbReference>
<dbReference type="Gene3D" id="3.30.70.270">
    <property type="match status" value="1"/>
</dbReference>
<evidence type="ECO:0000313" key="5">
    <source>
        <dbReference type="Proteomes" id="UP000629098"/>
    </source>
</evidence>
<comment type="caution">
    <text evidence="4">The sequence shown here is derived from an EMBL/GenBank/DDBJ whole genome shotgun (WGS) entry which is preliminary data.</text>
</comment>
<dbReference type="InterPro" id="IPR054767">
    <property type="entry name" value="Cas10-Cmr2_palm2"/>
</dbReference>
<dbReference type="InterPro" id="IPR024615">
    <property type="entry name" value="CRISPR-assoc_Cmr2_N"/>
</dbReference>
<evidence type="ECO:0000313" key="4">
    <source>
        <dbReference type="EMBL" id="MBD2775567.1"/>
    </source>
</evidence>
<dbReference type="Proteomes" id="UP000629098">
    <property type="component" value="Unassembled WGS sequence"/>
</dbReference>
<dbReference type="InterPro" id="IPR029787">
    <property type="entry name" value="Nucleotide_cyclase"/>
</dbReference>
<sequence length="514" mass="59648">MTETIYTAITFAPVQGFIEKSRKLRDLYGSSFILSYLAYAVCEAAENQDHHVVSPATINVVQGTPNQIIILGGFDQKEASAVFNYAWKTLTRTCQQWIERQIPGEYQWRQEWELWTNHAWEFFWAQGKSISDVRRKLNDIKRSRNWTGINWQGESSTLSGADAIAHFGMGRNRNPKERNLTAEAQQIRSFYTQLRQLKPLGEAFVDESEQLSIPELIKRLITYNVIAEKLKLPSNQLPSVEIPESFRDLNRWEEKRFTGWFQGDGDSIGKYLQDKAKYGIEEESLKQFSKAMLNWGKEWLKPSVNKGLGRVVYAGGDDFLGVFYRNAPEPELTAQECLRWFYTFPELWRKHGREITVSVGFVWAGYGVPQRDVLQHCREAEKSAKSNGRDRIALRILFNGGNWMEWVCPWWFLKDVLESYSDRNGKQNWTHIYNDIAVLESRHAFEGNQSEVALALFEVYFGENNRATLEKHLWDKDNKTGILGNAREEYQEVHLVNEWIINLAKVGFHLCSNT</sequence>
<evidence type="ECO:0000256" key="1">
    <source>
        <dbReference type="ARBA" id="ARBA00022741"/>
    </source>
</evidence>
<dbReference type="EMBL" id="JACXAE010000083">
    <property type="protein sequence ID" value="MBD2775567.1"/>
    <property type="molecule type" value="Genomic_DNA"/>
</dbReference>
<dbReference type="PROSITE" id="PS50887">
    <property type="entry name" value="GGDEF"/>
    <property type="match status" value="1"/>
</dbReference>
<keyword evidence="5" id="KW-1185">Reference proteome</keyword>
<organism evidence="4 5">
    <name type="scientific">Iningainema tapete BLCC-T55</name>
    <dbReference type="NCBI Taxonomy" id="2748662"/>
    <lineage>
        <taxon>Bacteria</taxon>
        <taxon>Bacillati</taxon>
        <taxon>Cyanobacteriota</taxon>
        <taxon>Cyanophyceae</taxon>
        <taxon>Nostocales</taxon>
        <taxon>Scytonemataceae</taxon>
        <taxon>Iningainema tapete</taxon>
    </lineage>
</organism>
<proteinExistence type="predicted"/>
<name>A0A8J6XS34_9CYAN</name>
<keyword evidence="2" id="KW-0051">Antiviral defense</keyword>
<dbReference type="SUPFAM" id="SSF55073">
    <property type="entry name" value="Nucleotide cyclase"/>
    <property type="match status" value="1"/>
</dbReference>
<keyword evidence="1" id="KW-0547">Nucleotide-binding</keyword>
<dbReference type="RefSeq" id="WP_190834143.1">
    <property type="nucleotide sequence ID" value="NZ_CAWPPI010000083.1"/>
</dbReference>
<evidence type="ECO:0000256" key="2">
    <source>
        <dbReference type="ARBA" id="ARBA00023118"/>
    </source>
</evidence>
<evidence type="ECO:0000259" key="3">
    <source>
        <dbReference type="PROSITE" id="PS50887"/>
    </source>
</evidence>
<reference evidence="4" key="1">
    <citation type="submission" date="2020-09" db="EMBL/GenBank/DDBJ databases">
        <title>Iningainema tapete sp. nov. (Scytonemataceae, Cyanobacteria) from greenhouses in central Florida (USA) produces two types of nodularin with biosynthetic potential for microcystin-LR and anabaenopeptins.</title>
        <authorList>
            <person name="Berthold D.E."/>
            <person name="Lefler F.W."/>
            <person name="Huang I.-S."/>
            <person name="Abdulla H."/>
            <person name="Zimba P.V."/>
            <person name="Laughinghouse H.D. IV."/>
        </authorList>
    </citation>
    <scope>NUCLEOTIDE SEQUENCE</scope>
    <source>
        <strain evidence="4">BLCCT55</strain>
    </source>
</reference>